<proteinExistence type="predicted"/>
<feature type="signal peptide" evidence="2">
    <location>
        <begin position="1"/>
        <end position="21"/>
    </location>
</feature>
<comment type="caution">
    <text evidence="3">The sequence shown here is derived from an EMBL/GenBank/DDBJ whole genome shotgun (WGS) entry which is preliminary data.</text>
</comment>
<evidence type="ECO:0000313" key="4">
    <source>
        <dbReference type="Proteomes" id="UP000003571"/>
    </source>
</evidence>
<keyword evidence="2" id="KW-0732">Signal</keyword>
<name>H7EI76_9SPIR</name>
<feature type="chain" id="PRO_5003609699" evidence="2">
    <location>
        <begin position="22"/>
        <end position="395"/>
    </location>
</feature>
<dbReference type="EMBL" id="AGRW01000034">
    <property type="protein sequence ID" value="EIC02755.1"/>
    <property type="molecule type" value="Genomic_DNA"/>
</dbReference>
<keyword evidence="4" id="KW-1185">Reference proteome</keyword>
<feature type="compositionally biased region" description="Basic and acidic residues" evidence="1">
    <location>
        <begin position="321"/>
        <end position="336"/>
    </location>
</feature>
<accession>H7EI76</accession>
<organism evidence="3 4">
    <name type="scientific">Treponema saccharophilum DSM 2985</name>
    <dbReference type="NCBI Taxonomy" id="907348"/>
    <lineage>
        <taxon>Bacteria</taxon>
        <taxon>Pseudomonadati</taxon>
        <taxon>Spirochaetota</taxon>
        <taxon>Spirochaetia</taxon>
        <taxon>Spirochaetales</taxon>
        <taxon>Treponemataceae</taxon>
        <taxon>Treponema</taxon>
    </lineage>
</organism>
<reference evidence="3 4" key="1">
    <citation type="submission" date="2011-09" db="EMBL/GenBank/DDBJ databases">
        <title>The draft genome of Treponema saccharophilum DSM 2985.</title>
        <authorList>
            <consortium name="US DOE Joint Genome Institute (JGI-PGF)"/>
            <person name="Lucas S."/>
            <person name="Copeland A."/>
            <person name="Lapidus A."/>
            <person name="Glavina del Rio T."/>
            <person name="Dalin E."/>
            <person name="Tice H."/>
            <person name="Bruce D."/>
            <person name="Goodwin L."/>
            <person name="Pitluck S."/>
            <person name="Peters L."/>
            <person name="Kyrpides N."/>
            <person name="Mavromatis K."/>
            <person name="Ivanova N."/>
            <person name="Markowitz V."/>
            <person name="Cheng J.-F."/>
            <person name="Hugenholtz P."/>
            <person name="Woyke T."/>
            <person name="Wu D."/>
            <person name="Gronow S."/>
            <person name="Wellnitz S."/>
            <person name="Brambilla E."/>
            <person name="Klenk H.-P."/>
            <person name="Eisen J.A."/>
        </authorList>
    </citation>
    <scope>NUCLEOTIDE SEQUENCE [LARGE SCALE GENOMIC DNA]</scope>
    <source>
        <strain evidence="3 4">DSM 2985</strain>
    </source>
</reference>
<dbReference type="Proteomes" id="UP000003571">
    <property type="component" value="Unassembled WGS sequence"/>
</dbReference>
<dbReference type="RefSeq" id="WP_002702554.1">
    <property type="nucleotide sequence ID" value="NZ_AGRW01000034.1"/>
</dbReference>
<dbReference type="AlphaFoldDB" id="H7EI76"/>
<protein>
    <submittedName>
        <fullName evidence="3">Uncharacterized protein</fullName>
    </submittedName>
</protein>
<evidence type="ECO:0000313" key="3">
    <source>
        <dbReference type="EMBL" id="EIC02755.1"/>
    </source>
</evidence>
<dbReference type="STRING" id="907348.TresaDRAFT_2250"/>
<evidence type="ECO:0000256" key="2">
    <source>
        <dbReference type="SAM" id="SignalP"/>
    </source>
</evidence>
<feature type="compositionally biased region" description="Low complexity" evidence="1">
    <location>
        <begin position="296"/>
        <end position="305"/>
    </location>
</feature>
<feature type="region of interest" description="Disordered" evidence="1">
    <location>
        <begin position="276"/>
        <end position="336"/>
    </location>
</feature>
<dbReference type="PATRIC" id="fig|907348.3.peg.513"/>
<evidence type="ECO:0000256" key="1">
    <source>
        <dbReference type="SAM" id="MobiDB-lite"/>
    </source>
</evidence>
<gene>
    <name evidence="3" type="ORF">TresaDRAFT_2250</name>
</gene>
<sequence>MRLRLLVVALASLSFSAPVFCGDDVAEEYKAPEKADLYAGDIHAVLDGKKGSLGLFLSPVSGGERSVLSTLGDSESAVFSVVVDGREYRMGSPSVKKTISASGSELCKIDFTDGRRFVSSVELAPLDSGRTLEIRFSVINTDGKARKIMMRTMFDTVLGENSDAHFATGTGRHLFSEMQFDAAAMKRAGGIRSSDARTSVAFGFNRLIPNYTIVANRDVLRRILGKRSAVPRAEDGRSFSGVNSLSNSALAFFWGPFVLEPGVMKTVSVVVSMSDSGEAKSSVEGEAMQEDDSAAVEEPPAAETPVPEDKGVSEGAQQPEPKAEEPPAEIQEKTRPSVDFIVTQVKDYQLDPVYIQGLVDRINALQSGKEKAVDKDEIKRLNAELDAILDKLNSK</sequence>
<dbReference type="OrthoDB" id="357056at2"/>